<feature type="domain" description="Cytochrome c assembly protein" evidence="8">
    <location>
        <begin position="15"/>
        <end position="167"/>
    </location>
</feature>
<dbReference type="PANTHER" id="PTHR30071">
    <property type="entry name" value="HEME EXPORTER PROTEIN C"/>
    <property type="match status" value="1"/>
</dbReference>
<gene>
    <name evidence="9" type="ORF">METZ01_LOCUS214694</name>
</gene>
<proteinExistence type="inferred from homology"/>
<dbReference type="PANTHER" id="PTHR30071:SF1">
    <property type="entry name" value="CYTOCHROME B_B6 PROTEIN-RELATED"/>
    <property type="match status" value="1"/>
</dbReference>
<name>A0A382FFU9_9ZZZZ</name>
<evidence type="ECO:0000313" key="9">
    <source>
        <dbReference type="EMBL" id="SVB61840.1"/>
    </source>
</evidence>
<feature type="transmembrane region" description="Helical" evidence="7">
    <location>
        <begin position="113"/>
        <end position="131"/>
    </location>
</feature>
<accession>A0A382FFU9</accession>
<dbReference type="EMBL" id="UINC01049723">
    <property type="protein sequence ID" value="SVB61840.1"/>
    <property type="molecule type" value="Genomic_DNA"/>
</dbReference>
<feature type="transmembrane region" description="Helical" evidence="7">
    <location>
        <begin position="143"/>
        <end position="163"/>
    </location>
</feature>
<dbReference type="GO" id="GO:0005886">
    <property type="term" value="C:plasma membrane"/>
    <property type="evidence" value="ECO:0007669"/>
    <property type="project" value="TreeGrafter"/>
</dbReference>
<keyword evidence="3 7" id="KW-0812">Transmembrane</keyword>
<reference evidence="9" key="1">
    <citation type="submission" date="2018-05" db="EMBL/GenBank/DDBJ databases">
        <authorList>
            <person name="Lanie J.A."/>
            <person name="Ng W.-L."/>
            <person name="Kazmierczak K.M."/>
            <person name="Andrzejewski T.M."/>
            <person name="Davidsen T.M."/>
            <person name="Wayne K.J."/>
            <person name="Tettelin H."/>
            <person name="Glass J.I."/>
            <person name="Rusch D."/>
            <person name="Podicherti R."/>
            <person name="Tsui H.-C.T."/>
            <person name="Winkler M.E."/>
        </authorList>
    </citation>
    <scope>NUCLEOTIDE SEQUENCE</scope>
</reference>
<dbReference type="GO" id="GO:0017004">
    <property type="term" value="P:cytochrome complex assembly"/>
    <property type="evidence" value="ECO:0007669"/>
    <property type="project" value="UniProtKB-KW"/>
</dbReference>
<dbReference type="AlphaFoldDB" id="A0A382FFU9"/>
<comment type="subcellular location">
    <subcellularLocation>
        <location evidence="1">Membrane</location>
        <topology evidence="1">Multi-pass membrane protein</topology>
    </subcellularLocation>
</comment>
<keyword evidence="6 7" id="KW-0472">Membrane</keyword>
<keyword evidence="5 7" id="KW-1133">Transmembrane helix</keyword>
<feature type="transmembrane region" description="Helical" evidence="7">
    <location>
        <begin position="80"/>
        <end position="101"/>
    </location>
</feature>
<dbReference type="InterPro" id="IPR045062">
    <property type="entry name" value="Cyt_c_biogenesis_CcsA/CcmC"/>
</dbReference>
<evidence type="ECO:0000256" key="7">
    <source>
        <dbReference type="SAM" id="Phobius"/>
    </source>
</evidence>
<dbReference type="GO" id="GO:0020037">
    <property type="term" value="F:heme binding"/>
    <property type="evidence" value="ECO:0007669"/>
    <property type="project" value="InterPro"/>
</dbReference>
<evidence type="ECO:0000256" key="4">
    <source>
        <dbReference type="ARBA" id="ARBA00022748"/>
    </source>
</evidence>
<sequence>MKKDSVLWNIHGAATLLAMVIALWAVFVYAPTEKQMGTVQRIFYFHVSSAISAGFAYFLVFFGSVGYLRTRNDAWDRLGLAGAELGVLYSVFVLISGPLWARPIWGVFWRWEPRLTTMMITFTIYVTYLMVRSYSDPGERTQRFSAVVGIFAFVMVPFVRYSINLWAADQQLHPPSVELDPAMATTKYLCYVAFALLFAYLLRLRLSQQVNAAMLQKLVQQRGRAAS</sequence>
<evidence type="ECO:0000259" key="8">
    <source>
        <dbReference type="Pfam" id="PF01578"/>
    </source>
</evidence>
<organism evidence="9">
    <name type="scientific">marine metagenome</name>
    <dbReference type="NCBI Taxonomy" id="408172"/>
    <lineage>
        <taxon>unclassified sequences</taxon>
        <taxon>metagenomes</taxon>
        <taxon>ecological metagenomes</taxon>
    </lineage>
</organism>
<evidence type="ECO:0000256" key="6">
    <source>
        <dbReference type="ARBA" id="ARBA00023136"/>
    </source>
</evidence>
<evidence type="ECO:0000256" key="3">
    <source>
        <dbReference type="ARBA" id="ARBA00022692"/>
    </source>
</evidence>
<keyword evidence="4" id="KW-0201">Cytochrome c-type biogenesis</keyword>
<evidence type="ECO:0000256" key="1">
    <source>
        <dbReference type="ARBA" id="ARBA00004141"/>
    </source>
</evidence>
<comment type="similarity">
    <text evidence="2">Belongs to the CcmC/CycZ/HelC family.</text>
</comment>
<feature type="transmembrane region" description="Helical" evidence="7">
    <location>
        <begin position="183"/>
        <end position="202"/>
    </location>
</feature>
<feature type="transmembrane region" description="Helical" evidence="7">
    <location>
        <begin position="42"/>
        <end position="68"/>
    </location>
</feature>
<feature type="transmembrane region" description="Helical" evidence="7">
    <location>
        <begin position="7"/>
        <end position="30"/>
    </location>
</feature>
<evidence type="ECO:0000256" key="2">
    <source>
        <dbReference type="ARBA" id="ARBA00005840"/>
    </source>
</evidence>
<evidence type="ECO:0000256" key="5">
    <source>
        <dbReference type="ARBA" id="ARBA00022989"/>
    </source>
</evidence>
<protein>
    <recommendedName>
        <fullName evidence="8">Cytochrome c assembly protein domain-containing protein</fullName>
    </recommendedName>
</protein>
<dbReference type="PRINTS" id="PR01386">
    <property type="entry name" value="CCMCBIOGNSIS"/>
</dbReference>
<dbReference type="InterPro" id="IPR003557">
    <property type="entry name" value="Cyt_c_biogenesis_CcmC"/>
</dbReference>
<dbReference type="InterPro" id="IPR002541">
    <property type="entry name" value="Cyt_c_assembly"/>
</dbReference>
<dbReference type="GO" id="GO:0015232">
    <property type="term" value="F:heme transmembrane transporter activity"/>
    <property type="evidence" value="ECO:0007669"/>
    <property type="project" value="InterPro"/>
</dbReference>
<dbReference type="Pfam" id="PF01578">
    <property type="entry name" value="Cytochrom_C_asm"/>
    <property type="match status" value="1"/>
</dbReference>